<dbReference type="EC" id="3.6.4.13" evidence="1"/>
<dbReference type="GO" id="GO:0003724">
    <property type="term" value="F:RNA helicase activity"/>
    <property type="evidence" value="ECO:0007669"/>
    <property type="project" value="UniProtKB-EC"/>
</dbReference>
<dbReference type="GO" id="GO:0016787">
    <property type="term" value="F:hydrolase activity"/>
    <property type="evidence" value="ECO:0007669"/>
    <property type="project" value="UniProtKB-KW"/>
</dbReference>
<dbReference type="EMBL" id="CAMXCT020000368">
    <property type="protein sequence ID" value="CAL1131195.1"/>
    <property type="molecule type" value="Genomic_DNA"/>
</dbReference>
<dbReference type="Pfam" id="PF00270">
    <property type="entry name" value="DEAD"/>
    <property type="match status" value="1"/>
</dbReference>
<feature type="domain" description="Helicase C-terminal" evidence="7">
    <location>
        <begin position="361"/>
        <end position="493"/>
    </location>
</feature>
<dbReference type="PANTHER" id="PTHR47958">
    <property type="entry name" value="ATP-DEPENDENT RNA HELICASE DBP3"/>
    <property type="match status" value="1"/>
</dbReference>
<organism evidence="8">
    <name type="scientific">Cladocopium goreaui</name>
    <dbReference type="NCBI Taxonomy" id="2562237"/>
    <lineage>
        <taxon>Eukaryota</taxon>
        <taxon>Sar</taxon>
        <taxon>Alveolata</taxon>
        <taxon>Dinophyceae</taxon>
        <taxon>Suessiales</taxon>
        <taxon>Symbiodiniaceae</taxon>
        <taxon>Cladocopium</taxon>
    </lineage>
</organism>
<gene>
    <name evidence="8" type="ORF">C1SCF055_LOCUS5931</name>
</gene>
<dbReference type="InterPro" id="IPR044742">
    <property type="entry name" value="DEAD/DEAH_RhlB"/>
</dbReference>
<comment type="caution">
    <text evidence="8">The sequence shown here is derived from an EMBL/GenBank/DDBJ whole genome shotgun (WGS) entry which is preliminary data.</text>
</comment>
<feature type="non-terminal residue" evidence="8">
    <location>
        <position position="1"/>
    </location>
</feature>
<dbReference type="Pfam" id="PF00271">
    <property type="entry name" value="Helicase_C"/>
    <property type="match status" value="1"/>
</dbReference>
<dbReference type="InterPro" id="IPR001650">
    <property type="entry name" value="Helicase_C-like"/>
</dbReference>
<dbReference type="InterPro" id="IPR027417">
    <property type="entry name" value="P-loop_NTPase"/>
</dbReference>
<dbReference type="Gene3D" id="3.40.50.300">
    <property type="entry name" value="P-loop containing nucleotide triphosphate hydrolases"/>
    <property type="match status" value="2"/>
</dbReference>
<evidence type="ECO:0000256" key="1">
    <source>
        <dbReference type="ARBA" id="ARBA00012552"/>
    </source>
</evidence>
<keyword evidence="5" id="KW-0067">ATP-binding</keyword>
<dbReference type="AlphaFoldDB" id="A0A9P1BRB9"/>
<keyword evidence="2" id="KW-0547">Nucleotide-binding</keyword>
<dbReference type="GO" id="GO:0003676">
    <property type="term" value="F:nucleic acid binding"/>
    <property type="evidence" value="ECO:0007669"/>
    <property type="project" value="InterPro"/>
</dbReference>
<dbReference type="PROSITE" id="PS51192">
    <property type="entry name" value="HELICASE_ATP_BIND_1"/>
    <property type="match status" value="1"/>
</dbReference>
<name>A0A9P1BRB9_9DINO</name>
<dbReference type="InterPro" id="IPR014001">
    <property type="entry name" value="Helicase_ATP-bd"/>
</dbReference>
<dbReference type="SUPFAM" id="SSF52540">
    <property type="entry name" value="P-loop containing nucleoside triphosphate hydrolases"/>
    <property type="match status" value="1"/>
</dbReference>
<evidence type="ECO:0000313" key="9">
    <source>
        <dbReference type="EMBL" id="CAL1131195.1"/>
    </source>
</evidence>
<accession>A0A9P1BRB9</accession>
<evidence type="ECO:0000313" key="8">
    <source>
        <dbReference type="EMBL" id="CAI3977820.1"/>
    </source>
</evidence>
<dbReference type="PROSITE" id="PS51194">
    <property type="entry name" value="HELICASE_CTER"/>
    <property type="match status" value="1"/>
</dbReference>
<dbReference type="CDD" id="cd00268">
    <property type="entry name" value="DEADc"/>
    <property type="match status" value="1"/>
</dbReference>
<dbReference type="EMBL" id="CAMXCT010000368">
    <property type="protein sequence ID" value="CAI3977820.1"/>
    <property type="molecule type" value="Genomic_DNA"/>
</dbReference>
<keyword evidence="3" id="KW-0378">Hydrolase</keyword>
<dbReference type="SMART" id="SM00490">
    <property type="entry name" value="HELICc"/>
    <property type="match status" value="1"/>
</dbReference>
<evidence type="ECO:0000259" key="6">
    <source>
        <dbReference type="PROSITE" id="PS51192"/>
    </source>
</evidence>
<evidence type="ECO:0000256" key="3">
    <source>
        <dbReference type="ARBA" id="ARBA00022801"/>
    </source>
</evidence>
<protein>
    <recommendedName>
        <fullName evidence="1">RNA helicase</fullName>
        <ecNumber evidence="1">3.6.4.13</ecNumber>
    </recommendedName>
</protein>
<reference evidence="8" key="1">
    <citation type="submission" date="2022-10" db="EMBL/GenBank/DDBJ databases">
        <authorList>
            <person name="Chen Y."/>
            <person name="Dougan E. K."/>
            <person name="Chan C."/>
            <person name="Rhodes N."/>
            <person name="Thang M."/>
        </authorList>
    </citation>
    <scope>NUCLEOTIDE SEQUENCE</scope>
</reference>
<feature type="domain" description="Helicase ATP-binding" evidence="6">
    <location>
        <begin position="142"/>
        <end position="322"/>
    </location>
</feature>
<evidence type="ECO:0000256" key="4">
    <source>
        <dbReference type="ARBA" id="ARBA00022806"/>
    </source>
</evidence>
<reference evidence="9" key="2">
    <citation type="submission" date="2024-04" db="EMBL/GenBank/DDBJ databases">
        <authorList>
            <person name="Chen Y."/>
            <person name="Shah S."/>
            <person name="Dougan E. K."/>
            <person name="Thang M."/>
            <person name="Chan C."/>
        </authorList>
    </citation>
    <scope>NUCLEOTIDE SEQUENCE [LARGE SCALE GENOMIC DNA]</scope>
</reference>
<evidence type="ECO:0000256" key="5">
    <source>
        <dbReference type="ARBA" id="ARBA00022840"/>
    </source>
</evidence>
<dbReference type="SMART" id="SM00487">
    <property type="entry name" value="DEXDc"/>
    <property type="match status" value="1"/>
</dbReference>
<dbReference type="Proteomes" id="UP001152797">
    <property type="component" value="Unassembled WGS sequence"/>
</dbReference>
<dbReference type="CDD" id="cd18787">
    <property type="entry name" value="SF2_C_DEAD"/>
    <property type="match status" value="1"/>
</dbReference>
<dbReference type="GO" id="GO:0005524">
    <property type="term" value="F:ATP binding"/>
    <property type="evidence" value="ECO:0007669"/>
    <property type="project" value="UniProtKB-KW"/>
</dbReference>
<evidence type="ECO:0000259" key="7">
    <source>
        <dbReference type="PROSITE" id="PS51194"/>
    </source>
</evidence>
<evidence type="ECO:0000256" key="2">
    <source>
        <dbReference type="ARBA" id="ARBA00022741"/>
    </source>
</evidence>
<proteinExistence type="predicted"/>
<sequence>MEAGPTSHALALAALTSARSALHALHSALQTLRQRALKRDFVGSLKQLSRTEWLSLTLLLVLLWRSRRDLRSEASAFLGIFEGAARLLTGRAVRKNFLKDQSKKLQSSCKFSDFYEVFPKWLSEGLSAHSFQDMKPIQRKVLPLALGGHDVVATAPTGSGKTLAFLVPAMVHASSQSAPSVAEGPIVLVLAPTRELVIQIRSVAEKLTSRARGALTVAAVYGGTRKMDQLAALRQNRSLHLLVATVGRLMDFMREHRAFRLRRCSFLVLDEGDKMLDDGFEEEVVLIGGEARRDKQVLFFSATWPPSVERAALRLCSRPAAVLQRVRLEPQEVESKEGRSLPPDVIEQVVEVVKRDDHEHKLPILLDYLEEAKLSTPMHQGGGKVLIFVRTRNAADELATLVTQRYGGRSDAIHGQRKQEQRETSLRHFCSGNTRALITTDVLGRGVDIPDVSLVFIYDFPDDIETYIHRVGRTGRNGRPGRAVSLFVPQYWN</sequence>
<keyword evidence="4 10" id="KW-0347">Helicase</keyword>
<evidence type="ECO:0000313" key="11">
    <source>
        <dbReference type="Proteomes" id="UP001152797"/>
    </source>
</evidence>
<evidence type="ECO:0000313" key="10">
    <source>
        <dbReference type="EMBL" id="CAL4765132.1"/>
    </source>
</evidence>
<keyword evidence="11" id="KW-1185">Reference proteome</keyword>
<dbReference type="OrthoDB" id="408298at2759"/>
<dbReference type="EMBL" id="CAMXCT030000368">
    <property type="protein sequence ID" value="CAL4765132.1"/>
    <property type="molecule type" value="Genomic_DNA"/>
</dbReference>
<dbReference type="InterPro" id="IPR011545">
    <property type="entry name" value="DEAD/DEAH_box_helicase_dom"/>
</dbReference>